<keyword evidence="2" id="KW-1185">Reference proteome</keyword>
<accession>A0ACC6P4G2</accession>
<name>A0ACC6P4G2_9BURK</name>
<protein>
    <submittedName>
        <fullName evidence="1">YbaK/EbsC family protein</fullName>
    </submittedName>
</protein>
<sequence length="189" mass="19875">MSDTPELPASARRVQDWLDAQGPGHRVVQLDESGRTAQEAADALGCQVAQIAKSLIFALNWPDPLPAGAQPPAGVDHQAVLILASGAHRVDETRVAQALAQAWSCLGLTLGKANARLVRDLTGYAIGGIPPVAHAVRLPVVMDESLFQWPELWAAAGTPHTVFKLQADTLQAWTGALVTAVATTESPSP</sequence>
<proteinExistence type="predicted"/>
<evidence type="ECO:0000313" key="1">
    <source>
        <dbReference type="EMBL" id="MEJ7139111.1"/>
    </source>
</evidence>
<gene>
    <name evidence="1" type="ORF">RV045_11830</name>
</gene>
<evidence type="ECO:0000313" key="2">
    <source>
        <dbReference type="Proteomes" id="UP001364695"/>
    </source>
</evidence>
<dbReference type="Proteomes" id="UP001364695">
    <property type="component" value="Unassembled WGS sequence"/>
</dbReference>
<comment type="caution">
    <text evidence="1">The sequence shown here is derived from an EMBL/GenBank/DDBJ whole genome shotgun (WGS) entry which is preliminary data.</text>
</comment>
<dbReference type="EMBL" id="JAWDIE010000020">
    <property type="protein sequence ID" value="MEJ7139111.1"/>
    <property type="molecule type" value="Genomic_DNA"/>
</dbReference>
<organism evidence="1 2">
    <name type="scientific">Amphibiibacter pelophylacis</name>
    <dbReference type="NCBI Taxonomy" id="1799477"/>
    <lineage>
        <taxon>Bacteria</taxon>
        <taxon>Pseudomonadati</taxon>
        <taxon>Pseudomonadota</taxon>
        <taxon>Betaproteobacteria</taxon>
        <taxon>Burkholderiales</taxon>
        <taxon>Sphaerotilaceae</taxon>
        <taxon>Amphibiibacter</taxon>
    </lineage>
</organism>
<reference evidence="1" key="1">
    <citation type="submission" date="2023-10" db="EMBL/GenBank/DDBJ databases">
        <title>Amphibacter perezi, gen. nov., sp. nov. a novel taxa of the family Comamonadaceae, class Betaproteobacteria isolated from the skin microbiota of Pelophylax perezi from different populations.</title>
        <authorList>
            <person name="Costa S."/>
            <person name="Proenca D.N."/>
            <person name="Lopes I."/>
            <person name="Morais P.V."/>
        </authorList>
    </citation>
    <scope>NUCLEOTIDE SEQUENCE</scope>
    <source>
        <strain evidence="1">SL12-8</strain>
    </source>
</reference>